<dbReference type="SMART" id="SM01099">
    <property type="entry name" value="CPW_WPC"/>
    <property type="match status" value="3"/>
</dbReference>
<keyword evidence="1" id="KW-0732">Signal</keyword>
<feature type="signal peptide" evidence="1">
    <location>
        <begin position="1"/>
        <end position="18"/>
    </location>
</feature>
<feature type="domain" description="CPW-WPC" evidence="2">
    <location>
        <begin position="156"/>
        <end position="214"/>
    </location>
</feature>
<organism evidence="3">
    <name type="scientific">Noctiluca scintillans</name>
    <name type="common">Sea sparkle</name>
    <name type="synonym">Red tide dinoflagellate</name>
    <dbReference type="NCBI Taxonomy" id="2966"/>
    <lineage>
        <taxon>Eukaryota</taxon>
        <taxon>Sar</taxon>
        <taxon>Alveolata</taxon>
        <taxon>Dinophyceae</taxon>
        <taxon>Noctilucales</taxon>
        <taxon>Noctilucaceae</taxon>
        <taxon>Noctiluca</taxon>
    </lineage>
</organism>
<evidence type="ECO:0000256" key="1">
    <source>
        <dbReference type="SAM" id="SignalP"/>
    </source>
</evidence>
<evidence type="ECO:0000313" key="3">
    <source>
        <dbReference type="EMBL" id="CAD8844006.1"/>
    </source>
</evidence>
<accession>A0A7S1F569</accession>
<dbReference type="Pfam" id="PF09717">
    <property type="entry name" value="CPW_WPC"/>
    <property type="match status" value="3"/>
</dbReference>
<feature type="domain" description="CPW-WPC" evidence="2">
    <location>
        <begin position="93"/>
        <end position="150"/>
    </location>
</feature>
<dbReference type="AlphaFoldDB" id="A0A7S1F569"/>
<dbReference type="InterPro" id="IPR006387">
    <property type="entry name" value="CPW_WPC_dom"/>
</dbReference>
<proteinExistence type="predicted"/>
<gene>
    <name evidence="3" type="ORF">NSCI0253_LOCUS18356</name>
</gene>
<dbReference type="EMBL" id="HBFQ01025936">
    <property type="protein sequence ID" value="CAD8844006.1"/>
    <property type="molecule type" value="Transcribed_RNA"/>
</dbReference>
<reference evidence="3" key="1">
    <citation type="submission" date="2021-01" db="EMBL/GenBank/DDBJ databases">
        <authorList>
            <person name="Corre E."/>
            <person name="Pelletier E."/>
            <person name="Niang G."/>
            <person name="Scheremetjew M."/>
            <person name="Finn R."/>
            <person name="Kale V."/>
            <person name="Holt S."/>
            <person name="Cochrane G."/>
            <person name="Meng A."/>
            <person name="Brown T."/>
            <person name="Cohen L."/>
        </authorList>
    </citation>
    <scope>NUCLEOTIDE SEQUENCE</scope>
</reference>
<feature type="chain" id="PRO_5031564070" description="CPW-WPC domain-containing protein" evidence="1">
    <location>
        <begin position="19"/>
        <end position="278"/>
    </location>
</feature>
<name>A0A7S1F569_NOCSC</name>
<sequence>MKLCVCVFCVVSFRFSNAAHLRRESILGSTMGVPTDAIAQESLAAAQASFDSAARPWATTYEEDLLRELRKAIGTTPTVETEMRITTDRLPTCQPDVDNCPIGWVRRGDRCVSEGMNEGVCSEELLFFTLSASQRLAMARHCRLPLSCQQPEAVSCDLDLSGCPRFWREVKVGVCHAPQFYDGSCPQVLDARNMSDEAKGSWSTKCGTMWPCQDDAALGCVRDYHLDACPVGWRRSGMDCVAPASYVGCHSIQQFDKFGPSDKRDWEQSCGAHFPCSS</sequence>
<evidence type="ECO:0000259" key="2">
    <source>
        <dbReference type="SMART" id="SM01099"/>
    </source>
</evidence>
<protein>
    <recommendedName>
        <fullName evidence="2">CPW-WPC domain-containing protein</fullName>
    </recommendedName>
</protein>
<dbReference type="NCBIfam" id="TIGR01492">
    <property type="entry name" value="CPW_WPC"/>
    <property type="match status" value="2"/>
</dbReference>
<feature type="domain" description="CPW-WPC" evidence="2">
    <location>
        <begin position="220"/>
        <end position="278"/>
    </location>
</feature>